<organism evidence="1 2">
    <name type="scientific">Butyricimonas faecalis</name>
    <dbReference type="NCBI Taxonomy" id="2093856"/>
    <lineage>
        <taxon>Bacteria</taxon>
        <taxon>Pseudomonadati</taxon>
        <taxon>Bacteroidota</taxon>
        <taxon>Bacteroidia</taxon>
        <taxon>Bacteroidales</taxon>
        <taxon>Odoribacteraceae</taxon>
        <taxon>Butyricimonas</taxon>
    </lineage>
</organism>
<dbReference type="OrthoDB" id="1094435at2"/>
<sequence length="529" mass="60241">MKIKFIILLFTMVGYFTSCYDDKSNTSIKTINPLVIDMGGAPTSMSAFLLDTLEIKPVVYKIGSDDADLSYKWEISGNDILPFVMDSTMTLKAVVSVAPNSNPYKIILTVTDNRTRLQNYEQFYLSVYSNLGKGLVVADTRDGINTDLNLIMSQNFTESFTQKFDEKDNIILKNVYSTTNGGNAISGLVTYMMTSVHDSYKRTLTVITDHSVRRMDPYDYVLEKTNNDIFYIPIPEDRFKPMCLMYDNSALYEVMIVDHDVYARRIRYGNENYSANLESSDNSEYHATMGCSIMEGYNYTSLYVYDELNGRFLKCPYTYDELQVVTQQTGGPFDLNNVGRMNALFMAEGNANAIFTVFETKDAQKRYLYTFTGGSLFDPTCKALGMYDLTSFPDMMDAVDFECSPLEEVLYYATDKKVYALLLPGSDPQAFERYSVEDPNEKITSITLWRKGWQGKLKFKDSSSDEGYYTDWAMNRMMVIAIYNESTKEGKLVCVPITNIGSGILEKDKDYHQEYKGFGRILCITPQTV</sequence>
<accession>A0A3S9VYY7</accession>
<name>A0A3S9VYY7_9BACT</name>
<evidence type="ECO:0008006" key="3">
    <source>
        <dbReference type="Google" id="ProtNLM"/>
    </source>
</evidence>
<keyword evidence="2" id="KW-1185">Reference proteome</keyword>
<dbReference type="RefSeq" id="WP_106624179.1">
    <property type="nucleotide sequence ID" value="NZ_CP032819.1"/>
</dbReference>
<evidence type="ECO:0000313" key="2">
    <source>
        <dbReference type="Proteomes" id="UP000270673"/>
    </source>
</evidence>
<dbReference type="EMBL" id="CP032819">
    <property type="protein sequence ID" value="AZS31756.1"/>
    <property type="molecule type" value="Genomic_DNA"/>
</dbReference>
<gene>
    <name evidence="1" type="ORF">D8S85_20875</name>
</gene>
<dbReference type="AlphaFoldDB" id="A0A3S9VYY7"/>
<protein>
    <recommendedName>
        <fullName evidence="3">PKD-like family protein</fullName>
    </recommendedName>
</protein>
<evidence type="ECO:0000313" key="1">
    <source>
        <dbReference type="EMBL" id="AZS31756.1"/>
    </source>
</evidence>
<proteinExistence type="predicted"/>
<reference evidence="1 2" key="1">
    <citation type="submission" date="2018-10" db="EMBL/GenBank/DDBJ databases">
        <title>Butyricimonas faecalis sp. nov., isolated from human faeces and emended description of the genus Butyricimonas.</title>
        <authorList>
            <person name="Le Roy T."/>
            <person name="Van der Smissen P."/>
            <person name="Paquot A."/>
            <person name="Delzenne N."/>
            <person name="Muccioli G."/>
            <person name="Collet J.-F."/>
            <person name="Cani P.D."/>
        </authorList>
    </citation>
    <scope>NUCLEOTIDE SEQUENCE [LARGE SCALE GENOMIC DNA]</scope>
    <source>
        <strain evidence="1 2">H184</strain>
    </source>
</reference>
<dbReference type="KEGG" id="buy:D8S85_20875"/>
<dbReference type="Proteomes" id="UP000270673">
    <property type="component" value="Chromosome"/>
</dbReference>
<dbReference type="InterPro" id="IPR032183">
    <property type="entry name" value="PKD-like"/>
</dbReference>
<dbReference type="Pfam" id="PF16407">
    <property type="entry name" value="PKD_2"/>
    <property type="match status" value="1"/>
</dbReference>